<protein>
    <submittedName>
        <fullName evidence="2">Permuted papain-like amidase enzyme, YaeF/YiiX, C92 family</fullName>
    </submittedName>
</protein>
<dbReference type="InterPro" id="IPR038765">
    <property type="entry name" value="Papain-like_cys_pep_sf"/>
</dbReference>
<evidence type="ECO:0000313" key="2">
    <source>
        <dbReference type="EMBL" id="SCB20178.1"/>
    </source>
</evidence>
<evidence type="ECO:0000313" key="3">
    <source>
        <dbReference type="Proteomes" id="UP000199101"/>
    </source>
</evidence>
<keyword evidence="1" id="KW-0732">Signal</keyword>
<dbReference type="AlphaFoldDB" id="A0A1C3UXL6"/>
<dbReference type="OrthoDB" id="195541at2"/>
<dbReference type="EMBL" id="FMAG01000002">
    <property type="protein sequence ID" value="SCB20178.1"/>
    <property type="molecule type" value="Genomic_DNA"/>
</dbReference>
<accession>A0A1C3UXL6</accession>
<gene>
    <name evidence="2" type="ORF">GA0061103_2815</name>
</gene>
<sequence length="221" mass="24887">MKKLIAAAILCACLVAGTLYATAGGDYPPLKDGDLIFQTSTSNQSSAIIFATGSTFSHMGIIKNDHGTITVIEAAEKVKETPLKAWVSRGLLKRIAIYRDQRLTPEMAQRLISYSRTLYGKPYDLFFSFNNDAIYCSELPYLAYKTVGMEIGKVQKISELNIDNMLVRKLVQSRWKRDSECMESGYDFDQCYRYILNQSLVTPVSIANDPNLKMIYSNYPL</sequence>
<evidence type="ECO:0000256" key="1">
    <source>
        <dbReference type="SAM" id="SignalP"/>
    </source>
</evidence>
<proteinExistence type="predicted"/>
<reference evidence="3" key="1">
    <citation type="submission" date="2016-08" db="EMBL/GenBank/DDBJ databases">
        <authorList>
            <person name="Varghese N."/>
            <person name="Submissions Spin"/>
        </authorList>
    </citation>
    <scope>NUCLEOTIDE SEQUENCE [LARGE SCALE GENOMIC DNA]</scope>
    <source>
        <strain evidence="3">HAMBI 2975</strain>
    </source>
</reference>
<dbReference type="Gene3D" id="3.90.1720.10">
    <property type="entry name" value="endopeptidase domain like (from Nostoc punctiforme)"/>
    <property type="match status" value="1"/>
</dbReference>
<name>A0A1C3UXL6_9HYPH</name>
<dbReference type="SUPFAM" id="SSF54001">
    <property type="entry name" value="Cysteine proteinases"/>
    <property type="match status" value="1"/>
</dbReference>
<feature type="chain" id="PRO_5008683734" evidence="1">
    <location>
        <begin position="24"/>
        <end position="221"/>
    </location>
</feature>
<feature type="signal peptide" evidence="1">
    <location>
        <begin position="1"/>
        <end position="23"/>
    </location>
</feature>
<dbReference type="InterPro" id="IPR024453">
    <property type="entry name" value="Peptidase_C92"/>
</dbReference>
<organism evidence="2 3">
    <name type="scientific">Rhizobium multihospitium</name>
    <dbReference type="NCBI Taxonomy" id="410764"/>
    <lineage>
        <taxon>Bacteria</taxon>
        <taxon>Pseudomonadati</taxon>
        <taxon>Pseudomonadota</taxon>
        <taxon>Alphaproteobacteria</taxon>
        <taxon>Hyphomicrobiales</taxon>
        <taxon>Rhizobiaceae</taxon>
        <taxon>Rhizobium/Agrobacterium group</taxon>
        <taxon>Rhizobium</taxon>
    </lineage>
</organism>
<keyword evidence="3" id="KW-1185">Reference proteome</keyword>
<dbReference type="STRING" id="410764.GA0061103_2815"/>
<dbReference type="Pfam" id="PF05708">
    <property type="entry name" value="Peptidase_C92"/>
    <property type="match status" value="1"/>
</dbReference>
<dbReference type="RefSeq" id="WP_092709760.1">
    <property type="nucleotide sequence ID" value="NZ_FMAG01000002.1"/>
</dbReference>
<dbReference type="Proteomes" id="UP000199101">
    <property type="component" value="Unassembled WGS sequence"/>
</dbReference>